<evidence type="ECO:0000259" key="12">
    <source>
        <dbReference type="Pfam" id="PF02744"/>
    </source>
</evidence>
<dbReference type="Pfam" id="PF02744">
    <property type="entry name" value="GalP_UDP_tr_C"/>
    <property type="match status" value="1"/>
</dbReference>
<evidence type="ECO:0000256" key="3">
    <source>
        <dbReference type="ARBA" id="ARBA00004947"/>
    </source>
</evidence>
<dbReference type="AlphaFoldDB" id="A0A5A5U1N6"/>
<dbReference type="PANTHER" id="PTHR39191:SF1">
    <property type="entry name" value="DUF4922 DOMAIN-CONTAINING PROTEIN"/>
    <property type="match status" value="1"/>
</dbReference>
<dbReference type="InterPro" id="IPR023425">
    <property type="entry name" value="GalP_uridyl_Trfase_II_CS"/>
</dbReference>
<reference evidence="13 14" key="1">
    <citation type="submission" date="2019-04" db="EMBL/GenBank/DDBJ databases">
        <title>A pseudo-fructophilic Leuconostoc citreum strain F192-5 isolated from peel of satsuma mandarin: the first report for isolation and characterization of strain-dependent fructophilic-like characteristics.</title>
        <authorList>
            <person name="Maeno S."/>
            <person name="Tanizawa Y."/>
            <person name="Kajikawa A."/>
            <person name="Kanesaki Y."/>
            <person name="Kubota E."/>
            <person name="Arita M."/>
            <person name="Leon D."/>
            <person name="Endo A."/>
        </authorList>
    </citation>
    <scope>NUCLEOTIDE SEQUENCE [LARGE SCALE GENOMIC DNA]</scope>
    <source>
        <strain evidence="13 14">F192-5</strain>
    </source>
</reference>
<dbReference type="InterPro" id="IPR005849">
    <property type="entry name" value="GalP_Utransf_N"/>
</dbReference>
<comment type="similarity">
    <text evidence="4 10">Belongs to the galactose-1-phosphate uridylyltransferase type 2 family.</text>
</comment>
<dbReference type="UniPathway" id="UPA00214"/>
<feature type="domain" description="Galactose-1-phosphate uridyl transferase C-terminal" evidence="12">
    <location>
        <begin position="243"/>
        <end position="436"/>
    </location>
</feature>
<evidence type="ECO:0000256" key="8">
    <source>
        <dbReference type="ARBA" id="ARBA00023144"/>
    </source>
</evidence>
<keyword evidence="5 10" id="KW-0963">Cytoplasm</keyword>
<dbReference type="RefSeq" id="WP_149334216.1">
    <property type="nucleotide sequence ID" value="NZ_BJJW01000006.1"/>
</dbReference>
<dbReference type="Proteomes" id="UP000323274">
    <property type="component" value="Unassembled WGS sequence"/>
</dbReference>
<keyword evidence="6 10" id="KW-0808">Transferase</keyword>
<keyword evidence="7 10" id="KW-0548">Nucleotidyltransferase</keyword>
<dbReference type="InterPro" id="IPR005850">
    <property type="entry name" value="GalP_Utransf_C"/>
</dbReference>
<evidence type="ECO:0000256" key="4">
    <source>
        <dbReference type="ARBA" id="ARBA00008706"/>
    </source>
</evidence>
<proteinExistence type="inferred from homology"/>
<gene>
    <name evidence="10 13" type="primary">galT</name>
    <name evidence="13" type="ORF">LCIT_08860</name>
</gene>
<evidence type="ECO:0000256" key="10">
    <source>
        <dbReference type="HAMAP-Rule" id="MF_00571"/>
    </source>
</evidence>
<evidence type="ECO:0000313" key="14">
    <source>
        <dbReference type="Proteomes" id="UP000323274"/>
    </source>
</evidence>
<sequence length="491" mass="55437">MTTAAVVSGFVQQIIMHSEYEPLDTQYLVNRVLALIGETSFQDTEPRKGTTLQLLDALLDIAVANQAIRDITAQRDQLASQLMNFFASTPSRVNQRFWHLYKESPSIATDDFYNFSKRTNYIKTREIAQNIFYQANTDFGQIDITINLSKPEKNPRDIAAALQAPITTYPVNQLSFQNEGFIGTATYPARTNHRIIRVPLVGENWGFQYSPYAYFNEHAIILAPVHRPMKIDRLNLSRLLAFVDQFPDYFVGSNADLPIVGGSILSHDHFQGGRYDMPMAKAKMASHFPLGGLKDAGILKWPMSVIRLVDSNQVKLLDAAEQIMAHWQFYADVGRHIEPYSTDGTRHHTVTPIVRKKGNDYELDLVLRDNNTSAEFPEGIFHPHPDVQHIKQENIGLIEVMGLAILPPRLKNELQAVQNYLVDSQTPIASKHAVWAQQLHEKHGNVSLQEAKIIVRQSVADIFIRVLSDAGVFKCTPDGQAGFKQFIDTLR</sequence>
<evidence type="ECO:0000256" key="6">
    <source>
        <dbReference type="ARBA" id="ARBA00022679"/>
    </source>
</evidence>
<evidence type="ECO:0000256" key="7">
    <source>
        <dbReference type="ARBA" id="ARBA00022695"/>
    </source>
</evidence>
<organism evidence="13 14">
    <name type="scientific">Leuconostoc citreum</name>
    <dbReference type="NCBI Taxonomy" id="33964"/>
    <lineage>
        <taxon>Bacteria</taxon>
        <taxon>Bacillati</taxon>
        <taxon>Bacillota</taxon>
        <taxon>Bacilli</taxon>
        <taxon>Lactobacillales</taxon>
        <taxon>Lactobacillaceae</taxon>
        <taxon>Leuconostoc</taxon>
    </lineage>
</organism>
<name>A0A5A5U1N6_LEUCI</name>
<evidence type="ECO:0000259" key="11">
    <source>
        <dbReference type="Pfam" id="PF01087"/>
    </source>
</evidence>
<dbReference type="GO" id="GO:0006012">
    <property type="term" value="P:galactose metabolic process"/>
    <property type="evidence" value="ECO:0007669"/>
    <property type="project" value="UniProtKB-UniRule"/>
</dbReference>
<comment type="pathway">
    <text evidence="3 10">Carbohydrate metabolism; galactose metabolism.</text>
</comment>
<dbReference type="NCBIfam" id="NF003633">
    <property type="entry name" value="PRK05270.2-2"/>
    <property type="match status" value="1"/>
</dbReference>
<dbReference type="EMBL" id="BJJW01000006">
    <property type="protein sequence ID" value="GDZ83644.1"/>
    <property type="molecule type" value="Genomic_DNA"/>
</dbReference>
<protein>
    <recommendedName>
        <fullName evidence="10">Galactose-1-phosphate uridylyltransferase</fullName>
        <shortName evidence="10">Gal-1-P uridylyltransferase</shortName>
        <ecNumber evidence="10">2.7.7.12</ecNumber>
    </recommendedName>
    <alternativeName>
        <fullName evidence="10">UDP-glucose--hexose-1-phosphate uridylyltransferase</fullName>
    </alternativeName>
</protein>
<dbReference type="PANTHER" id="PTHR39191">
    <property type="entry name" value="GALACTOSE-1-PHOSPHATE URIDYLYLTRANSFERASE"/>
    <property type="match status" value="1"/>
</dbReference>
<keyword evidence="8 10" id="KW-0299">Galactose metabolism</keyword>
<keyword evidence="9 10" id="KW-0119">Carbohydrate metabolism</keyword>
<evidence type="ECO:0000256" key="9">
    <source>
        <dbReference type="ARBA" id="ARBA00023277"/>
    </source>
</evidence>
<dbReference type="PROSITE" id="PS01163">
    <property type="entry name" value="GAL_P_UDP_TRANSF_II"/>
    <property type="match status" value="1"/>
</dbReference>
<dbReference type="PIRSF" id="PIRSF006005">
    <property type="entry name" value="GalT_BS"/>
    <property type="match status" value="1"/>
</dbReference>
<dbReference type="GO" id="GO:0005737">
    <property type="term" value="C:cytoplasm"/>
    <property type="evidence" value="ECO:0007669"/>
    <property type="project" value="UniProtKB-SubCell"/>
</dbReference>
<comment type="catalytic activity">
    <reaction evidence="1 10">
        <text>alpha-D-galactose 1-phosphate + UDP-alpha-D-glucose = alpha-D-glucose 1-phosphate + UDP-alpha-D-galactose</text>
        <dbReference type="Rhea" id="RHEA:13989"/>
        <dbReference type="ChEBI" id="CHEBI:58336"/>
        <dbReference type="ChEBI" id="CHEBI:58601"/>
        <dbReference type="ChEBI" id="CHEBI:58885"/>
        <dbReference type="ChEBI" id="CHEBI:66914"/>
        <dbReference type="EC" id="2.7.7.12"/>
    </reaction>
</comment>
<accession>A0A5A5U1N6</accession>
<dbReference type="EC" id="2.7.7.12" evidence="10"/>
<dbReference type="HAMAP" id="MF_00571">
    <property type="entry name" value="GalP_UDP_trans"/>
    <property type="match status" value="1"/>
</dbReference>
<dbReference type="Pfam" id="PF01087">
    <property type="entry name" value="GalP_UDP_transf"/>
    <property type="match status" value="1"/>
</dbReference>
<evidence type="ECO:0000256" key="1">
    <source>
        <dbReference type="ARBA" id="ARBA00001107"/>
    </source>
</evidence>
<feature type="domain" description="Galactose-1-phosphate uridyl transferase N-terminal" evidence="11">
    <location>
        <begin position="19"/>
        <end position="228"/>
    </location>
</feature>
<evidence type="ECO:0000313" key="13">
    <source>
        <dbReference type="EMBL" id="GDZ83644.1"/>
    </source>
</evidence>
<dbReference type="GO" id="GO:0008108">
    <property type="term" value="F:UDP-glucose:hexose-1-phosphate uridylyltransferase activity"/>
    <property type="evidence" value="ECO:0007669"/>
    <property type="project" value="UniProtKB-UniRule"/>
</dbReference>
<evidence type="ECO:0000256" key="5">
    <source>
        <dbReference type="ARBA" id="ARBA00022490"/>
    </source>
</evidence>
<evidence type="ECO:0000256" key="2">
    <source>
        <dbReference type="ARBA" id="ARBA00004496"/>
    </source>
</evidence>
<dbReference type="InterPro" id="IPR000766">
    <property type="entry name" value="GalP_uridyl_Trfase_II"/>
</dbReference>
<comment type="subcellular location">
    <subcellularLocation>
        <location evidence="2 10">Cytoplasm</location>
    </subcellularLocation>
</comment>
<comment type="caution">
    <text evidence="13">The sequence shown here is derived from an EMBL/GenBank/DDBJ whole genome shotgun (WGS) entry which is preliminary data.</text>
</comment>